<dbReference type="Pfam" id="PF05133">
    <property type="entry name" value="SPP1_portal"/>
    <property type="match status" value="1"/>
</dbReference>
<reference evidence="1 2" key="1">
    <citation type="submission" date="2022-04" db="EMBL/GenBank/DDBJ databases">
        <title>Leucobacter sp. isolated from rhizosphere of garlic.</title>
        <authorList>
            <person name="Won M."/>
            <person name="Lee C.-M."/>
            <person name="Woen H.-Y."/>
            <person name="Kwon S.-W."/>
        </authorList>
    </citation>
    <scope>NUCLEOTIDE SEQUENCE [LARGE SCALE GENOMIC DNA]</scope>
    <source>
        <strain evidence="1 2">H21R-40</strain>
    </source>
</reference>
<keyword evidence="2" id="KW-1185">Reference proteome</keyword>
<evidence type="ECO:0000313" key="1">
    <source>
        <dbReference type="EMBL" id="UOQ57237.1"/>
    </source>
</evidence>
<organism evidence="1 2">
    <name type="scientific">Leucobacter allii</name>
    <dbReference type="NCBI Taxonomy" id="2932247"/>
    <lineage>
        <taxon>Bacteria</taxon>
        <taxon>Bacillati</taxon>
        <taxon>Actinomycetota</taxon>
        <taxon>Actinomycetes</taxon>
        <taxon>Micrococcales</taxon>
        <taxon>Microbacteriaceae</taxon>
        <taxon>Leucobacter</taxon>
    </lineage>
</organism>
<dbReference type="EMBL" id="CP095045">
    <property type="protein sequence ID" value="UOQ57237.1"/>
    <property type="molecule type" value="Genomic_DNA"/>
</dbReference>
<dbReference type="InterPro" id="IPR021145">
    <property type="entry name" value="Portal_protein_SPP1_Gp6-like"/>
</dbReference>
<dbReference type="Proteomes" id="UP000831786">
    <property type="component" value="Chromosome"/>
</dbReference>
<protein>
    <submittedName>
        <fullName evidence="1">Phage portal protein</fullName>
    </submittedName>
</protein>
<evidence type="ECO:0000313" key="2">
    <source>
        <dbReference type="Proteomes" id="UP000831786"/>
    </source>
</evidence>
<proteinExistence type="predicted"/>
<dbReference type="RefSeq" id="WP_244727901.1">
    <property type="nucleotide sequence ID" value="NZ_CP095045.1"/>
</dbReference>
<gene>
    <name evidence="1" type="ORF">MUN78_16530</name>
</gene>
<name>A0ABY4FLS5_9MICO</name>
<accession>A0ABY4FLS5</accession>
<sequence>MSGLPDEYRDELATLFDQVQQKQRRNLIRRRYYDYKAGLKDLGIAIPPQLRNIETVIGWSAKGVEGLVKRAVLDGFTTPAGVDAEAIGVTAVWEDNRLGVESRMAHTDAAVASCVFGFVQAGDADAGEPEAVISLKSAEWATGKWDARRRGLSSALSVIDVDATGQVTRFNLYRPGEVIAFRQVGAGWDIRRMRHDLGMPVEVLPHKPSLSRPFGKSRISRAVMALTDSGVRTLLRSEVSAEFFSAPQRYALGVDEDTFVGPDGKPIPAWQAIIGRILAMGRDENGDIPSVGQFSQQSFEPHFAQIRQLASLVSSEFNMTPRSFGIVQDNPESADAIIEAKEDLVLDAKEFTDTVAPAWKRLMIGALRIQDDSPAAREVYRQIRPHFRNPALPSVVSASDAVTKQVSSFPWLAETDEALEMLGYDRQQIDSMQSARRRATARQLLTQGTLADPQEV</sequence>